<gene>
    <name evidence="2" type="ORF">ATJ88_1954</name>
</gene>
<dbReference type="Proteomes" id="UP000224130">
    <property type="component" value="Unassembled WGS sequence"/>
</dbReference>
<dbReference type="GO" id="GO:0008081">
    <property type="term" value="F:phosphoric diester hydrolase activity"/>
    <property type="evidence" value="ECO:0007669"/>
    <property type="project" value="InterPro"/>
</dbReference>
<dbReference type="EMBL" id="PDJJ01000001">
    <property type="protein sequence ID" value="PFG43269.1"/>
    <property type="molecule type" value="Genomic_DNA"/>
</dbReference>
<proteinExistence type="predicted"/>
<feature type="domain" description="GP-PDE" evidence="1">
    <location>
        <begin position="18"/>
        <end position="256"/>
    </location>
</feature>
<dbReference type="Gene3D" id="3.20.20.190">
    <property type="entry name" value="Phosphatidylinositol (PI) phosphodiesterase"/>
    <property type="match status" value="1"/>
</dbReference>
<protein>
    <submittedName>
        <fullName evidence="2">Glycerophosphoryl diester phosphodiesterase</fullName>
    </submittedName>
</protein>
<comment type="caution">
    <text evidence="2">The sequence shown here is derived from an EMBL/GenBank/DDBJ whole genome shotgun (WGS) entry which is preliminary data.</text>
</comment>
<dbReference type="CDD" id="cd08561">
    <property type="entry name" value="GDPD_cytoplasmic_ScUgpQ2_like"/>
    <property type="match status" value="1"/>
</dbReference>
<evidence type="ECO:0000313" key="2">
    <source>
        <dbReference type="EMBL" id="PFG43269.1"/>
    </source>
</evidence>
<dbReference type="SUPFAM" id="SSF51695">
    <property type="entry name" value="PLC-like phosphodiesterases"/>
    <property type="match status" value="1"/>
</dbReference>
<dbReference type="PANTHER" id="PTHR43805:SF1">
    <property type="entry name" value="GP-PDE DOMAIN-CONTAINING PROTEIN"/>
    <property type="match status" value="1"/>
</dbReference>
<dbReference type="PROSITE" id="PS51704">
    <property type="entry name" value="GP_PDE"/>
    <property type="match status" value="1"/>
</dbReference>
<organism evidence="2 3">
    <name type="scientific">Isoptericola jiangsuensis</name>
    <dbReference type="NCBI Taxonomy" id="548579"/>
    <lineage>
        <taxon>Bacteria</taxon>
        <taxon>Bacillati</taxon>
        <taxon>Actinomycetota</taxon>
        <taxon>Actinomycetes</taxon>
        <taxon>Micrococcales</taxon>
        <taxon>Promicromonosporaceae</taxon>
        <taxon>Isoptericola</taxon>
    </lineage>
</organism>
<dbReference type="InterPro" id="IPR030395">
    <property type="entry name" value="GP_PDE_dom"/>
</dbReference>
<dbReference type="Pfam" id="PF03009">
    <property type="entry name" value="GDPD"/>
    <property type="match status" value="1"/>
</dbReference>
<keyword evidence="3" id="KW-1185">Reference proteome</keyword>
<evidence type="ECO:0000313" key="3">
    <source>
        <dbReference type="Proteomes" id="UP000224130"/>
    </source>
</evidence>
<name>A0A2A9EYN4_9MICO</name>
<dbReference type="RefSeq" id="WP_098463655.1">
    <property type="nucleotide sequence ID" value="NZ_PDJJ01000001.1"/>
</dbReference>
<dbReference type="OrthoDB" id="5241788at2"/>
<evidence type="ECO:0000259" key="1">
    <source>
        <dbReference type="PROSITE" id="PS51704"/>
    </source>
</evidence>
<reference evidence="2 3" key="1">
    <citation type="submission" date="2017-10" db="EMBL/GenBank/DDBJ databases">
        <title>Sequencing the genomes of 1000 actinobacteria strains.</title>
        <authorList>
            <person name="Klenk H.-P."/>
        </authorList>
    </citation>
    <scope>NUCLEOTIDE SEQUENCE [LARGE SCALE GENOMIC DNA]</scope>
    <source>
        <strain evidence="2 3">DSM 21863</strain>
    </source>
</reference>
<sequence length="262" mass="28222">MSARERRAPHPYFRADGPVALAHRGFSHGRENLENSMAAFAAAVDLGYRYVETDAHGTADGVAVALHDASLDRTTDGAGLVADLPWDVVRRARIGGTEPVPRLDDLLGAWPDLRVNVDVKGDSGVAPVADAIEATAAHDRVCVTSFDVGRRRATLSRLSRPVATSAGRREVLGFLAGARLRVDPLVRLALRRVDALQVPVAQGLTVVDARTVAAAHRAGRHVHVWTVDDPAEMRRLLDLGVDGIVTDRADLLRGVLRARGQW</sequence>
<accession>A0A2A9EYN4</accession>
<dbReference type="InterPro" id="IPR017946">
    <property type="entry name" value="PLC-like_Pdiesterase_TIM-brl"/>
</dbReference>
<dbReference type="AlphaFoldDB" id="A0A2A9EYN4"/>
<dbReference type="GO" id="GO:0006629">
    <property type="term" value="P:lipid metabolic process"/>
    <property type="evidence" value="ECO:0007669"/>
    <property type="project" value="InterPro"/>
</dbReference>
<dbReference type="PANTHER" id="PTHR43805">
    <property type="entry name" value="GLYCEROPHOSPHORYL DIESTER PHOSPHODIESTERASE"/>
    <property type="match status" value="1"/>
</dbReference>